<dbReference type="AlphaFoldDB" id="A0AAD3SF56"/>
<comment type="caution">
    <text evidence="1">The sequence shown here is derived from an EMBL/GenBank/DDBJ whole genome shotgun (WGS) entry which is preliminary data.</text>
</comment>
<accession>A0AAD3SF56</accession>
<protein>
    <submittedName>
        <fullName evidence="1">Uncharacterized protein</fullName>
    </submittedName>
</protein>
<dbReference type="Proteomes" id="UP001279734">
    <property type="component" value="Unassembled WGS sequence"/>
</dbReference>
<dbReference type="EMBL" id="BSYO01000009">
    <property type="protein sequence ID" value="GMH10073.1"/>
    <property type="molecule type" value="Genomic_DNA"/>
</dbReference>
<gene>
    <name evidence="1" type="ORF">Nepgr_011914</name>
</gene>
<evidence type="ECO:0000313" key="2">
    <source>
        <dbReference type="Proteomes" id="UP001279734"/>
    </source>
</evidence>
<organism evidence="1 2">
    <name type="scientific">Nepenthes gracilis</name>
    <name type="common">Slender pitcher plant</name>
    <dbReference type="NCBI Taxonomy" id="150966"/>
    <lineage>
        <taxon>Eukaryota</taxon>
        <taxon>Viridiplantae</taxon>
        <taxon>Streptophyta</taxon>
        <taxon>Embryophyta</taxon>
        <taxon>Tracheophyta</taxon>
        <taxon>Spermatophyta</taxon>
        <taxon>Magnoliopsida</taxon>
        <taxon>eudicotyledons</taxon>
        <taxon>Gunneridae</taxon>
        <taxon>Pentapetalae</taxon>
        <taxon>Caryophyllales</taxon>
        <taxon>Nepenthaceae</taxon>
        <taxon>Nepenthes</taxon>
    </lineage>
</organism>
<keyword evidence="2" id="KW-1185">Reference proteome</keyword>
<sequence>MIATFDTSLVIHGTVAESNDSHWKQALMKHIRSAMRRQQEATHASIDDVGLDTCACDEHSGISSTGLQRLLLLGVESS</sequence>
<name>A0AAD3SF56_NEPGR</name>
<proteinExistence type="predicted"/>
<evidence type="ECO:0000313" key="1">
    <source>
        <dbReference type="EMBL" id="GMH10073.1"/>
    </source>
</evidence>
<reference evidence="1" key="1">
    <citation type="submission" date="2023-05" db="EMBL/GenBank/DDBJ databases">
        <title>Nepenthes gracilis genome sequencing.</title>
        <authorList>
            <person name="Fukushima K."/>
        </authorList>
    </citation>
    <scope>NUCLEOTIDE SEQUENCE</scope>
    <source>
        <strain evidence="1">SING2019-196</strain>
    </source>
</reference>